<evidence type="ECO:0000256" key="1">
    <source>
        <dbReference type="ARBA" id="ARBA00022723"/>
    </source>
</evidence>
<organism evidence="6 7">
    <name type="scientific">Podila minutissima</name>
    <dbReference type="NCBI Taxonomy" id="64525"/>
    <lineage>
        <taxon>Eukaryota</taxon>
        <taxon>Fungi</taxon>
        <taxon>Fungi incertae sedis</taxon>
        <taxon>Mucoromycota</taxon>
        <taxon>Mortierellomycotina</taxon>
        <taxon>Mortierellomycetes</taxon>
        <taxon>Mortierellales</taxon>
        <taxon>Mortierellaceae</taxon>
        <taxon>Podila</taxon>
    </lineage>
</organism>
<evidence type="ECO:0000256" key="3">
    <source>
        <dbReference type="ARBA" id="ARBA00022833"/>
    </source>
</evidence>
<dbReference type="InterPro" id="IPR027377">
    <property type="entry name" value="ZAR1/RTP1-5-like_Znf-3CxxC"/>
</dbReference>
<evidence type="ECO:0000313" key="6">
    <source>
        <dbReference type="EMBL" id="KAF9325768.1"/>
    </source>
</evidence>
<proteinExistence type="predicted"/>
<dbReference type="Pfam" id="PF13695">
    <property type="entry name" value="Zn_ribbon_3CxxC"/>
    <property type="match status" value="1"/>
</dbReference>
<evidence type="ECO:0000313" key="7">
    <source>
        <dbReference type="Proteomes" id="UP000696485"/>
    </source>
</evidence>
<feature type="region of interest" description="Disordered" evidence="4">
    <location>
        <begin position="155"/>
        <end position="174"/>
    </location>
</feature>
<keyword evidence="3" id="KW-0862">Zinc</keyword>
<evidence type="ECO:0000256" key="4">
    <source>
        <dbReference type="SAM" id="MobiDB-lite"/>
    </source>
</evidence>
<dbReference type="SMART" id="SM01328">
    <property type="entry name" value="zf-3CxxC"/>
    <property type="match status" value="1"/>
</dbReference>
<dbReference type="GO" id="GO:0008270">
    <property type="term" value="F:zinc ion binding"/>
    <property type="evidence" value="ECO:0007669"/>
    <property type="project" value="UniProtKB-KW"/>
</dbReference>
<keyword evidence="2" id="KW-0863">Zinc-finger</keyword>
<evidence type="ECO:0000256" key="2">
    <source>
        <dbReference type="ARBA" id="ARBA00022771"/>
    </source>
</evidence>
<dbReference type="AlphaFoldDB" id="A0A9P5SFD1"/>
<keyword evidence="1" id="KW-0479">Metal-binding</keyword>
<accession>A0A9P5SFD1</accession>
<gene>
    <name evidence="6" type="ORF">BG006_010763</name>
</gene>
<name>A0A9P5SFD1_9FUNG</name>
<feature type="domain" description="3CxxC-type" evidence="5">
    <location>
        <begin position="51"/>
        <end position="154"/>
    </location>
</feature>
<protein>
    <recommendedName>
        <fullName evidence="5">3CxxC-type domain-containing protein</fullName>
    </recommendedName>
</protein>
<dbReference type="Proteomes" id="UP000696485">
    <property type="component" value="Unassembled WGS sequence"/>
</dbReference>
<comment type="caution">
    <text evidence="6">The sequence shown here is derived from an EMBL/GenBank/DDBJ whole genome shotgun (WGS) entry which is preliminary data.</text>
</comment>
<reference evidence="6" key="1">
    <citation type="journal article" date="2020" name="Fungal Divers.">
        <title>Resolving the Mortierellaceae phylogeny through synthesis of multi-gene phylogenetics and phylogenomics.</title>
        <authorList>
            <person name="Vandepol N."/>
            <person name="Liber J."/>
            <person name="Desiro A."/>
            <person name="Na H."/>
            <person name="Kennedy M."/>
            <person name="Barry K."/>
            <person name="Grigoriev I.V."/>
            <person name="Miller A.N."/>
            <person name="O'Donnell K."/>
            <person name="Stajich J.E."/>
            <person name="Bonito G."/>
        </authorList>
    </citation>
    <scope>NUCLEOTIDE SEQUENCE</scope>
    <source>
        <strain evidence="6">NVP1</strain>
    </source>
</reference>
<dbReference type="EMBL" id="JAAAUY010000875">
    <property type="protein sequence ID" value="KAF9325768.1"/>
    <property type="molecule type" value="Genomic_DNA"/>
</dbReference>
<sequence>MGNQQSQQDRHEVKEIDGQALHGAVLQGSSTFLVYDADLINSRLTKYATRSVVGHFACKHCRPLDPWVWKSEDICTELWYAPVSGRYRTQLHAQKCKKCDAFAEPQVDLDDYVRKLAGVFQSWKDERPPGYLGQENDIWTDPHDSERCHGCLKGVCPKGDKDAKDSRDTKDAKA</sequence>
<evidence type="ECO:0000259" key="5">
    <source>
        <dbReference type="SMART" id="SM01328"/>
    </source>
</evidence>
<keyword evidence="7" id="KW-1185">Reference proteome</keyword>
<feature type="compositionally biased region" description="Basic and acidic residues" evidence="4">
    <location>
        <begin position="158"/>
        <end position="174"/>
    </location>
</feature>